<accession>A0AAD7H6H5</accession>
<dbReference type="EMBL" id="JARKIB010000341">
    <property type="protein sequence ID" value="KAJ7713555.1"/>
    <property type="molecule type" value="Genomic_DNA"/>
</dbReference>
<evidence type="ECO:0000256" key="1">
    <source>
        <dbReference type="SAM" id="Coils"/>
    </source>
</evidence>
<protein>
    <submittedName>
        <fullName evidence="3">Uncharacterized protein</fullName>
    </submittedName>
</protein>
<feature type="compositionally biased region" description="Pro residues" evidence="2">
    <location>
        <begin position="266"/>
        <end position="277"/>
    </location>
</feature>
<feature type="region of interest" description="Disordered" evidence="2">
    <location>
        <begin position="251"/>
        <end position="302"/>
    </location>
</feature>
<dbReference type="Proteomes" id="UP001215598">
    <property type="component" value="Unassembled WGS sequence"/>
</dbReference>
<name>A0AAD7H6H5_9AGAR</name>
<evidence type="ECO:0000313" key="3">
    <source>
        <dbReference type="EMBL" id="KAJ7713555.1"/>
    </source>
</evidence>
<keyword evidence="1" id="KW-0175">Coiled coil</keyword>
<sequence length="391" mass="43972">MKPEQPGPDNYRPKSSFPVQFHFKWKSVRVNPQNVGADYPFRLQLEQNRYSVRFLEFRSLCDPLPDVGNPGDIWINISSGSYALFALNEMREWIRWPGPTRDKTLMVSHPYLPVYALWCTIKQASWYHRDKLQNDWTEEKQAARRALGGYSHNESLLDAAVGVRLILLREETEKKAFVEPPSEVSSVEQQLKSALGDMSASLPGMQVALVATLTAGVDYLLNERKKLSQALLEAEERAAIAEGKLAETQTSNSNYYREHCYTPTPDETPAPQTPPSPTRSLSPQSSPTYPLRQDSPPAQETQSIELDPDFTESAPHLYITAKHLDLIFHSAEEGRSKNCRLCLALVTYELDDELSALLSHALQAHPRECAIFAATSDEDLEVARLSLTEAG</sequence>
<evidence type="ECO:0000313" key="4">
    <source>
        <dbReference type="Proteomes" id="UP001215598"/>
    </source>
</evidence>
<reference evidence="3" key="1">
    <citation type="submission" date="2023-03" db="EMBL/GenBank/DDBJ databases">
        <title>Massive genome expansion in bonnet fungi (Mycena s.s.) driven by repeated elements and novel gene families across ecological guilds.</title>
        <authorList>
            <consortium name="Lawrence Berkeley National Laboratory"/>
            <person name="Harder C.B."/>
            <person name="Miyauchi S."/>
            <person name="Viragh M."/>
            <person name="Kuo A."/>
            <person name="Thoen E."/>
            <person name="Andreopoulos B."/>
            <person name="Lu D."/>
            <person name="Skrede I."/>
            <person name="Drula E."/>
            <person name="Henrissat B."/>
            <person name="Morin E."/>
            <person name="Kohler A."/>
            <person name="Barry K."/>
            <person name="LaButti K."/>
            <person name="Morin E."/>
            <person name="Salamov A."/>
            <person name="Lipzen A."/>
            <person name="Mereny Z."/>
            <person name="Hegedus B."/>
            <person name="Baldrian P."/>
            <person name="Stursova M."/>
            <person name="Weitz H."/>
            <person name="Taylor A."/>
            <person name="Grigoriev I.V."/>
            <person name="Nagy L.G."/>
            <person name="Martin F."/>
            <person name="Kauserud H."/>
        </authorList>
    </citation>
    <scope>NUCLEOTIDE SEQUENCE</scope>
    <source>
        <strain evidence="3">CBHHK182m</strain>
    </source>
</reference>
<comment type="caution">
    <text evidence="3">The sequence shown here is derived from an EMBL/GenBank/DDBJ whole genome shotgun (WGS) entry which is preliminary data.</text>
</comment>
<organism evidence="3 4">
    <name type="scientific">Mycena metata</name>
    <dbReference type="NCBI Taxonomy" id="1033252"/>
    <lineage>
        <taxon>Eukaryota</taxon>
        <taxon>Fungi</taxon>
        <taxon>Dikarya</taxon>
        <taxon>Basidiomycota</taxon>
        <taxon>Agaricomycotina</taxon>
        <taxon>Agaricomycetes</taxon>
        <taxon>Agaricomycetidae</taxon>
        <taxon>Agaricales</taxon>
        <taxon>Marasmiineae</taxon>
        <taxon>Mycenaceae</taxon>
        <taxon>Mycena</taxon>
    </lineage>
</organism>
<proteinExistence type="predicted"/>
<feature type="compositionally biased region" description="Polar residues" evidence="2">
    <location>
        <begin position="278"/>
        <end position="288"/>
    </location>
</feature>
<evidence type="ECO:0000256" key="2">
    <source>
        <dbReference type="SAM" id="MobiDB-lite"/>
    </source>
</evidence>
<dbReference type="AlphaFoldDB" id="A0AAD7H6H5"/>
<keyword evidence="4" id="KW-1185">Reference proteome</keyword>
<feature type="coiled-coil region" evidence="1">
    <location>
        <begin position="217"/>
        <end position="251"/>
    </location>
</feature>
<gene>
    <name evidence="3" type="ORF">B0H16DRAFT_1899478</name>
</gene>